<keyword evidence="2" id="KW-1185">Reference proteome</keyword>
<dbReference type="RefSeq" id="WP_155302005.1">
    <property type="nucleotide sequence ID" value="NZ_AP021875.1"/>
</dbReference>
<protein>
    <submittedName>
        <fullName evidence="1">Uncharacterized protein</fullName>
    </submittedName>
</protein>
<organism evidence="1 2">
    <name type="scientific">Desulfosarcina widdelii</name>
    <dbReference type="NCBI Taxonomy" id="947919"/>
    <lineage>
        <taxon>Bacteria</taxon>
        <taxon>Pseudomonadati</taxon>
        <taxon>Thermodesulfobacteriota</taxon>
        <taxon>Desulfobacteria</taxon>
        <taxon>Desulfobacterales</taxon>
        <taxon>Desulfosarcinaceae</taxon>
        <taxon>Desulfosarcina</taxon>
    </lineage>
</organism>
<sequence>MAIEITQHDIQPKLAALRSRAAKFLLYFIPDLVIERWLPETAGRYRVVDTLLWWFDGGSQ</sequence>
<name>A0A5K7YWR9_9BACT</name>
<reference evidence="1 2" key="1">
    <citation type="submission" date="2019-11" db="EMBL/GenBank/DDBJ databases">
        <title>Comparative genomics of hydrocarbon-degrading Desulfosarcina strains.</title>
        <authorList>
            <person name="Watanabe M."/>
            <person name="Kojima H."/>
            <person name="Fukui M."/>
        </authorList>
    </citation>
    <scope>NUCLEOTIDE SEQUENCE [LARGE SCALE GENOMIC DNA]</scope>
    <source>
        <strain evidence="1 2">PP31</strain>
    </source>
</reference>
<evidence type="ECO:0000313" key="2">
    <source>
        <dbReference type="Proteomes" id="UP000427769"/>
    </source>
</evidence>
<dbReference type="AlphaFoldDB" id="A0A5K7YWR9"/>
<evidence type="ECO:0000313" key="1">
    <source>
        <dbReference type="EMBL" id="BBO72835.1"/>
    </source>
</evidence>
<accession>A0A5K7YWR9</accession>
<gene>
    <name evidence="1" type="ORF">DSCW_02520</name>
</gene>
<proteinExistence type="predicted"/>
<dbReference type="Proteomes" id="UP000427769">
    <property type="component" value="Chromosome"/>
</dbReference>
<dbReference type="KEGG" id="dwd:DSCW_02520"/>
<dbReference type="EMBL" id="AP021875">
    <property type="protein sequence ID" value="BBO72835.1"/>
    <property type="molecule type" value="Genomic_DNA"/>
</dbReference>